<evidence type="ECO:0000256" key="3">
    <source>
        <dbReference type="ARBA" id="ARBA00022801"/>
    </source>
</evidence>
<dbReference type="NCBIfam" id="TIGR01543">
    <property type="entry name" value="proheadase_HK97"/>
    <property type="match status" value="1"/>
</dbReference>
<keyword evidence="1" id="KW-1188">Viral release from host cell</keyword>
<sequence>MFHKQFALEVKDITDTGVIEGYASVFGGSPDAYGDVVLPGAFTNTLNKHKRDGTMPLMLWGHQSGELPIGDWVDMKEDRKGLWAKGQLDLDDPVAARVHRAMKRKSVRGLSIGYDTILRERDPKKPGVNFLKELDLWEVSPVNFPANRAAQITHIKSIAGADHLPTLPEFEDFLREAGFSKSQATAIASKGLAPLLRGEPGSTPDAVKALRAAVDGFLKPAA</sequence>
<dbReference type="Pfam" id="PF04586">
    <property type="entry name" value="Peptidase_S78"/>
    <property type="match status" value="1"/>
</dbReference>
<keyword evidence="2 5" id="KW-0645">Protease</keyword>
<name>A0A975HE58_9SPHN</name>
<evidence type="ECO:0000256" key="2">
    <source>
        <dbReference type="ARBA" id="ARBA00022670"/>
    </source>
</evidence>
<dbReference type="GO" id="GO:0006508">
    <property type="term" value="P:proteolysis"/>
    <property type="evidence" value="ECO:0007669"/>
    <property type="project" value="UniProtKB-KW"/>
</dbReference>
<organism evidence="5 6">
    <name type="scientific">Rhizorhabdus wittichii</name>
    <dbReference type="NCBI Taxonomy" id="160791"/>
    <lineage>
        <taxon>Bacteria</taxon>
        <taxon>Pseudomonadati</taxon>
        <taxon>Pseudomonadota</taxon>
        <taxon>Alphaproteobacteria</taxon>
        <taxon>Sphingomonadales</taxon>
        <taxon>Sphingomonadaceae</taxon>
        <taxon>Rhizorhabdus</taxon>
    </lineage>
</organism>
<gene>
    <name evidence="5" type="ORF">HRJ34_00140</name>
</gene>
<evidence type="ECO:0000313" key="6">
    <source>
        <dbReference type="Proteomes" id="UP000664914"/>
    </source>
</evidence>
<proteinExistence type="predicted"/>
<dbReference type="InterPro" id="IPR054613">
    <property type="entry name" value="Peptidase_S78_dom"/>
</dbReference>
<reference evidence="5" key="1">
    <citation type="submission" date="2020-07" db="EMBL/GenBank/DDBJ databases">
        <authorList>
            <person name="Camacho E."/>
        </authorList>
    </citation>
    <scope>NUCLEOTIDE SEQUENCE</scope>
    <source>
        <strain evidence="5">MPO218</strain>
    </source>
</reference>
<dbReference type="GO" id="GO:0008233">
    <property type="term" value="F:peptidase activity"/>
    <property type="evidence" value="ECO:0007669"/>
    <property type="project" value="UniProtKB-KW"/>
</dbReference>
<keyword evidence="3" id="KW-0378">Hydrolase</keyword>
<feature type="domain" description="Prohead serine protease" evidence="4">
    <location>
        <begin position="9"/>
        <end position="154"/>
    </location>
</feature>
<dbReference type="InterPro" id="IPR006433">
    <property type="entry name" value="Prohead_protease"/>
</dbReference>
<dbReference type="AlphaFoldDB" id="A0A975HE58"/>
<evidence type="ECO:0000256" key="1">
    <source>
        <dbReference type="ARBA" id="ARBA00022612"/>
    </source>
</evidence>
<evidence type="ECO:0000259" key="4">
    <source>
        <dbReference type="Pfam" id="PF04586"/>
    </source>
</evidence>
<evidence type="ECO:0000313" key="5">
    <source>
        <dbReference type="EMBL" id="QTH21988.1"/>
    </source>
</evidence>
<dbReference type="EMBL" id="CP059319">
    <property type="protein sequence ID" value="QTH21988.1"/>
    <property type="molecule type" value="Genomic_DNA"/>
</dbReference>
<accession>A0A975HE58</accession>
<reference evidence="5" key="2">
    <citation type="submission" date="2021-04" db="EMBL/GenBank/DDBJ databases">
        <title>Isolation and genomic analysis of the ibuprofen-degrading bacterium Sphingomonas strain MPO218.</title>
        <authorList>
            <person name="Aulestia M."/>
            <person name="Flores A."/>
            <person name="Mangas E.L."/>
            <person name="Perez-Pulido A.J."/>
            <person name="Santero E."/>
            <person name="Camacho E.M."/>
        </authorList>
    </citation>
    <scope>NUCLEOTIDE SEQUENCE</scope>
    <source>
        <strain evidence="5">MPO218</strain>
    </source>
</reference>
<protein>
    <submittedName>
        <fullName evidence="5">HK97 family phage prohead protease</fullName>
    </submittedName>
</protein>
<dbReference type="Proteomes" id="UP000664914">
    <property type="component" value="Chromosome"/>
</dbReference>